<name>A0A1B0C621_9MUSC</name>
<evidence type="ECO:0000313" key="2">
    <source>
        <dbReference type="Proteomes" id="UP000092460"/>
    </source>
</evidence>
<dbReference type="VEuPathDB" id="VectorBase:GPPI050131"/>
<dbReference type="SUPFAM" id="SSF53474">
    <property type="entry name" value="alpha/beta-Hydrolases"/>
    <property type="match status" value="1"/>
</dbReference>
<protein>
    <submittedName>
        <fullName evidence="1">Uncharacterized protein</fullName>
    </submittedName>
</protein>
<dbReference type="EMBL" id="JXJN01026399">
    <property type="status" value="NOT_ANNOTATED_CDS"/>
    <property type="molecule type" value="Genomic_DNA"/>
</dbReference>
<keyword evidence="2" id="KW-1185">Reference proteome</keyword>
<dbReference type="EMBL" id="JXJN01026398">
    <property type="status" value="NOT_ANNOTATED_CDS"/>
    <property type="molecule type" value="Genomic_DNA"/>
</dbReference>
<evidence type="ECO:0000313" key="1">
    <source>
        <dbReference type="EnsemblMetazoa" id="GPPI050131-PA"/>
    </source>
</evidence>
<dbReference type="Proteomes" id="UP000092460">
    <property type="component" value="Unassembled WGS sequence"/>
</dbReference>
<dbReference type="Gene3D" id="3.40.50.1820">
    <property type="entry name" value="alpha/beta hydrolase"/>
    <property type="match status" value="1"/>
</dbReference>
<sequence length="102" mass="12033">MLQYKLYCQRNLASDKFLILFKLEFIFDVFGNEFPEISEYRLDNIIDIISYHSPNQSILIGWSLGGLIATKAIIQNPEKFHGLIENIRYFYIETIFYNNIDG</sequence>
<dbReference type="EnsemblMetazoa" id="GPPI050131-RA">
    <property type="protein sequence ID" value="GPPI050131-PA"/>
    <property type="gene ID" value="GPPI050131"/>
</dbReference>
<proteinExistence type="predicted"/>
<accession>A0A1B0C621</accession>
<dbReference type="AlphaFoldDB" id="A0A1B0C621"/>
<organism evidence="1 2">
    <name type="scientific">Glossina palpalis gambiensis</name>
    <dbReference type="NCBI Taxonomy" id="67801"/>
    <lineage>
        <taxon>Eukaryota</taxon>
        <taxon>Metazoa</taxon>
        <taxon>Ecdysozoa</taxon>
        <taxon>Arthropoda</taxon>
        <taxon>Hexapoda</taxon>
        <taxon>Insecta</taxon>
        <taxon>Pterygota</taxon>
        <taxon>Neoptera</taxon>
        <taxon>Endopterygota</taxon>
        <taxon>Diptera</taxon>
        <taxon>Brachycera</taxon>
        <taxon>Muscomorpha</taxon>
        <taxon>Hippoboscoidea</taxon>
        <taxon>Glossinidae</taxon>
        <taxon>Glossina</taxon>
    </lineage>
</organism>
<reference evidence="1" key="2">
    <citation type="submission" date="2020-05" db="UniProtKB">
        <authorList>
            <consortium name="EnsemblMetazoa"/>
        </authorList>
    </citation>
    <scope>IDENTIFICATION</scope>
    <source>
        <strain evidence="1">IAEA</strain>
    </source>
</reference>
<reference evidence="2" key="1">
    <citation type="submission" date="2015-01" db="EMBL/GenBank/DDBJ databases">
        <authorList>
            <person name="Aksoy S."/>
            <person name="Warren W."/>
            <person name="Wilson R.K."/>
        </authorList>
    </citation>
    <scope>NUCLEOTIDE SEQUENCE [LARGE SCALE GENOMIC DNA]</scope>
    <source>
        <strain evidence="2">IAEA</strain>
    </source>
</reference>
<dbReference type="InterPro" id="IPR029058">
    <property type="entry name" value="AB_hydrolase_fold"/>
</dbReference>